<dbReference type="SMART" id="SM00609">
    <property type="entry name" value="VIT"/>
    <property type="match status" value="1"/>
</dbReference>
<dbReference type="InterPro" id="IPR013694">
    <property type="entry name" value="VIT"/>
</dbReference>
<evidence type="ECO:0000259" key="1">
    <source>
        <dbReference type="PROSITE" id="PS50234"/>
    </source>
</evidence>
<dbReference type="Pfam" id="PF13768">
    <property type="entry name" value="VWA_3"/>
    <property type="match status" value="1"/>
</dbReference>
<dbReference type="PROSITE" id="PS51468">
    <property type="entry name" value="VIT"/>
    <property type="match status" value="1"/>
</dbReference>
<dbReference type="Gene3D" id="3.40.50.410">
    <property type="entry name" value="von Willebrand factor, type A domain"/>
    <property type="match status" value="1"/>
</dbReference>
<evidence type="ECO:0000259" key="2">
    <source>
        <dbReference type="PROSITE" id="PS51468"/>
    </source>
</evidence>
<dbReference type="PROSITE" id="PS50234">
    <property type="entry name" value="VWFA"/>
    <property type="match status" value="1"/>
</dbReference>
<protein>
    <submittedName>
        <fullName evidence="3">von Willebrand factor A-like domain-containing protein</fullName>
    </submittedName>
</protein>
<feature type="domain" description="VIT" evidence="2">
    <location>
        <begin position="38"/>
        <end position="166"/>
    </location>
</feature>
<evidence type="ECO:0000313" key="3">
    <source>
        <dbReference type="EMBL" id="QTA78104.1"/>
    </source>
</evidence>
<dbReference type="Proteomes" id="UP000663720">
    <property type="component" value="Chromosome"/>
</dbReference>
<proteinExistence type="predicted"/>
<dbReference type="Pfam" id="PF08487">
    <property type="entry name" value="VIT"/>
    <property type="match status" value="1"/>
</dbReference>
<dbReference type="PANTHER" id="PTHR45737:SF6">
    <property type="entry name" value="VON WILLEBRAND FACTOR A DOMAIN-CONTAINING PROTEIN 5A"/>
    <property type="match status" value="1"/>
</dbReference>
<sequence>MKYIKVVFILFIFFCLIPGFNSIAVETVPENDEKTLSPYFLVKSDDPDTDQLPLKSTSADVNIAGVIADVRVTQVYKNEGRSPLEAVYVFPGSTRAAVYGMKMTIGERTLTAKIQERQKARQEYEQARDEGKSASLLEQQRPNVFQMNVANIMPKDEIRVELSYTELLIPDEGVYEFVYPTVVGPRYSNMPESQAPKSEQWVKNPYLHEGESPNYTFDMKVKISAGMPIEEIVCTSHKTDIEFESSETAFVLPDKSEKYGGNRDFILKYKLAGSNIQSGLLLYEGDRENFFLLMMQPPKRVLPENIPPREYMFIVDVSGSMRGFPLDISKAVLKDLIGNLRPDDRFNVLLFSGGSNLLAEKSMPANAENIQRAIQVIDNQQGGGGTELLPALNHALGMEDNEKGSRTLVIVTDGFVRVEKEAFDLIRNRLGEANMFTFGIGSSVNRYLLEGMARAGMGEPFIITKPEQGPAKADKFRQYIQSPVLTSVKVDFKGFKAYDIEPPAIPDVFAQRPVIIFGKWKGEPKGIVRLKGITGTKEYSDEISVTRFKPSKTNSGLRYLWARHRIALLSDYNTAAPDSETEKEITNLGLEYNLLTAYTSFVAIDNQIRNKDGKTITIKQPLPLPQGVSDYAVGSRGLMSKRMFPAMAAKPMVSPSLLAAPAPEKYPSGRLKQEPAKPVIRVRVNPDKMTIKGSFSREYLQKIFESHINKIETCFNSSGLKIINPGQTNAQLKISISIDGSVVSSELLIPGIKDKQLELCITELVKKWQFEKPVDGKPVFVIYSLVLKKGS</sequence>
<dbReference type="SUPFAM" id="SSF53300">
    <property type="entry name" value="vWA-like"/>
    <property type="match status" value="1"/>
</dbReference>
<dbReference type="RefSeq" id="WP_207690005.1">
    <property type="nucleotide sequence ID" value="NZ_CP061799.1"/>
</dbReference>
<gene>
    <name evidence="3" type="ORF">dnl_03160</name>
</gene>
<organism evidence="3 4">
    <name type="scientific">Desulfonema limicola</name>
    <dbReference type="NCBI Taxonomy" id="45656"/>
    <lineage>
        <taxon>Bacteria</taxon>
        <taxon>Pseudomonadati</taxon>
        <taxon>Thermodesulfobacteriota</taxon>
        <taxon>Desulfobacteria</taxon>
        <taxon>Desulfobacterales</taxon>
        <taxon>Desulfococcaceae</taxon>
        <taxon>Desulfonema</taxon>
    </lineage>
</organism>
<feature type="domain" description="VWFA" evidence="1">
    <location>
        <begin position="310"/>
        <end position="488"/>
    </location>
</feature>
<keyword evidence="4" id="KW-1185">Reference proteome</keyword>
<dbReference type="SMART" id="SM00327">
    <property type="entry name" value="VWA"/>
    <property type="match status" value="1"/>
</dbReference>
<dbReference type="EMBL" id="CP061799">
    <property type="protein sequence ID" value="QTA78104.1"/>
    <property type="molecule type" value="Genomic_DNA"/>
</dbReference>
<dbReference type="PANTHER" id="PTHR45737">
    <property type="entry name" value="VON WILLEBRAND FACTOR A DOMAIN-CONTAINING PROTEIN 5A"/>
    <property type="match status" value="1"/>
</dbReference>
<reference evidence="3" key="1">
    <citation type="journal article" date="2021" name="Microb. Physiol.">
        <title>Proteogenomic Insights into the Physiology of Marine, Sulfate-Reducing, Filamentous Desulfonema limicola and Desulfonema magnum.</title>
        <authorList>
            <person name="Schnaars V."/>
            <person name="Wohlbrand L."/>
            <person name="Scheve S."/>
            <person name="Hinrichs C."/>
            <person name="Reinhardt R."/>
            <person name="Rabus R."/>
        </authorList>
    </citation>
    <scope>NUCLEOTIDE SEQUENCE</scope>
    <source>
        <strain evidence="3">5ac10</strain>
    </source>
</reference>
<dbReference type="AlphaFoldDB" id="A0A975GEG7"/>
<dbReference type="InterPro" id="IPR036465">
    <property type="entry name" value="vWFA_dom_sf"/>
</dbReference>
<name>A0A975GEG7_9BACT</name>
<dbReference type="InterPro" id="IPR002035">
    <property type="entry name" value="VWF_A"/>
</dbReference>
<evidence type="ECO:0000313" key="4">
    <source>
        <dbReference type="Proteomes" id="UP000663720"/>
    </source>
</evidence>
<dbReference type="KEGG" id="dli:dnl_03160"/>
<accession>A0A975GEG7</accession>